<keyword evidence="3" id="KW-1185">Reference proteome</keyword>
<sequence length="207" mass="22669">MATWPVPRGYKEESIGKFCMQQLGSRELCTNAGGREEDAGRLRAAAIFGAERRRCRRRRGGRQHQRIPDRLAVIGDLTARGRPPSQYPWGSRSSLSLNSACDNAEVGGCAQTPGEEKRTQADSGLLPSLEQRGDTAGGGEEANDNHEEKDTLEREAPEYDPGISTQAENANISRHIPGGTWLLQVRAYMPTLFSILVGRKGGEGEEY</sequence>
<organism evidence="2 3">
    <name type="scientific">Pleurodeles waltl</name>
    <name type="common">Iberian ribbed newt</name>
    <dbReference type="NCBI Taxonomy" id="8319"/>
    <lineage>
        <taxon>Eukaryota</taxon>
        <taxon>Metazoa</taxon>
        <taxon>Chordata</taxon>
        <taxon>Craniata</taxon>
        <taxon>Vertebrata</taxon>
        <taxon>Euteleostomi</taxon>
        <taxon>Amphibia</taxon>
        <taxon>Batrachia</taxon>
        <taxon>Caudata</taxon>
        <taxon>Salamandroidea</taxon>
        <taxon>Salamandridae</taxon>
        <taxon>Pleurodelinae</taxon>
        <taxon>Pleurodeles</taxon>
    </lineage>
</organism>
<feature type="region of interest" description="Disordered" evidence="1">
    <location>
        <begin position="107"/>
        <end position="171"/>
    </location>
</feature>
<evidence type="ECO:0000313" key="2">
    <source>
        <dbReference type="EMBL" id="KAJ1082130.1"/>
    </source>
</evidence>
<proteinExistence type="predicted"/>
<dbReference type="Proteomes" id="UP001066276">
    <property type="component" value="Chromosome 12"/>
</dbReference>
<comment type="caution">
    <text evidence="2">The sequence shown here is derived from an EMBL/GenBank/DDBJ whole genome shotgun (WGS) entry which is preliminary data.</text>
</comment>
<accession>A0AAV7L392</accession>
<feature type="compositionally biased region" description="Basic and acidic residues" evidence="1">
    <location>
        <begin position="143"/>
        <end position="157"/>
    </location>
</feature>
<dbReference type="EMBL" id="JANPWB010000016">
    <property type="protein sequence ID" value="KAJ1082130.1"/>
    <property type="molecule type" value="Genomic_DNA"/>
</dbReference>
<name>A0AAV7L392_PLEWA</name>
<dbReference type="AlphaFoldDB" id="A0AAV7L392"/>
<evidence type="ECO:0000313" key="3">
    <source>
        <dbReference type="Proteomes" id="UP001066276"/>
    </source>
</evidence>
<gene>
    <name evidence="2" type="ORF">NDU88_002300</name>
</gene>
<reference evidence="2" key="1">
    <citation type="journal article" date="2022" name="bioRxiv">
        <title>Sequencing and chromosome-scale assembly of the giantPleurodeles waltlgenome.</title>
        <authorList>
            <person name="Brown T."/>
            <person name="Elewa A."/>
            <person name="Iarovenko S."/>
            <person name="Subramanian E."/>
            <person name="Araus A.J."/>
            <person name="Petzold A."/>
            <person name="Susuki M."/>
            <person name="Suzuki K.-i.T."/>
            <person name="Hayashi T."/>
            <person name="Toyoda A."/>
            <person name="Oliveira C."/>
            <person name="Osipova E."/>
            <person name="Leigh N.D."/>
            <person name="Simon A."/>
            <person name="Yun M.H."/>
        </authorList>
    </citation>
    <scope>NUCLEOTIDE SEQUENCE</scope>
    <source>
        <strain evidence="2">20211129_DDA</strain>
        <tissue evidence="2">Liver</tissue>
    </source>
</reference>
<evidence type="ECO:0000256" key="1">
    <source>
        <dbReference type="SAM" id="MobiDB-lite"/>
    </source>
</evidence>
<protein>
    <submittedName>
        <fullName evidence="2">Uncharacterized protein</fullName>
    </submittedName>
</protein>